<dbReference type="EC" id="2.5.1.-" evidence="8"/>
<name>A0A0C5VQG7_9GAMM</name>
<dbReference type="PANTHER" id="PTHR43281:SF1">
    <property type="entry name" value="FARNESYL DIPHOSPHATE SYNTHASE"/>
    <property type="match status" value="1"/>
</dbReference>
<dbReference type="FunFam" id="1.10.600.10:FF:000001">
    <property type="entry name" value="Geranylgeranyl diphosphate synthase"/>
    <property type="match status" value="1"/>
</dbReference>
<evidence type="ECO:0000256" key="4">
    <source>
        <dbReference type="ARBA" id="ARBA00022723"/>
    </source>
</evidence>
<keyword evidence="4" id="KW-0479">Metal-binding</keyword>
<dbReference type="EMBL" id="CP007142">
    <property type="protein sequence ID" value="AJQ96817.1"/>
    <property type="molecule type" value="Genomic_DNA"/>
</dbReference>
<dbReference type="EC" id="2.5.1.10" evidence="8"/>
<evidence type="ECO:0000313" key="8">
    <source>
        <dbReference type="EMBL" id="AJQ96817.1"/>
    </source>
</evidence>
<dbReference type="PROSITE" id="PS00444">
    <property type="entry name" value="POLYPRENYL_SYNTHASE_2"/>
    <property type="match status" value="1"/>
</dbReference>
<evidence type="ECO:0000256" key="7">
    <source>
        <dbReference type="RuleBase" id="RU004466"/>
    </source>
</evidence>
<evidence type="ECO:0000256" key="5">
    <source>
        <dbReference type="ARBA" id="ARBA00022842"/>
    </source>
</evidence>
<dbReference type="GO" id="GO:0008654">
    <property type="term" value="P:phospholipid biosynthetic process"/>
    <property type="evidence" value="ECO:0007669"/>
    <property type="project" value="UniProtKB-ARBA"/>
</dbReference>
<dbReference type="SUPFAM" id="SSF48576">
    <property type="entry name" value="Terpenoid synthases"/>
    <property type="match status" value="1"/>
</dbReference>
<dbReference type="PROSITE" id="PS00723">
    <property type="entry name" value="POLYPRENYL_SYNTHASE_1"/>
    <property type="match status" value="1"/>
</dbReference>
<dbReference type="OrthoDB" id="9805316at2"/>
<reference evidence="8 9" key="1">
    <citation type="submission" date="2014-01" db="EMBL/GenBank/DDBJ databases">
        <title>Full genme sequencing of cellulolytic bacterium Gynuella sunshinyii YC6258T gen. nov., sp. nov.</title>
        <authorList>
            <person name="Khan H."/>
            <person name="Chung E.J."/>
            <person name="Chung Y.R."/>
        </authorList>
    </citation>
    <scope>NUCLEOTIDE SEQUENCE [LARGE SCALE GENOMIC DNA]</scope>
    <source>
        <strain evidence="8 9">YC6258</strain>
    </source>
</reference>
<gene>
    <name evidence="8" type="ORF">YC6258_04785</name>
</gene>
<evidence type="ECO:0000256" key="6">
    <source>
        <dbReference type="ARBA" id="ARBA00023229"/>
    </source>
</evidence>
<evidence type="ECO:0000313" key="9">
    <source>
        <dbReference type="Proteomes" id="UP000032266"/>
    </source>
</evidence>
<dbReference type="GO" id="GO:0004311">
    <property type="term" value="F:geranylgeranyl diphosphate synthase activity"/>
    <property type="evidence" value="ECO:0007669"/>
    <property type="project" value="UniProtKB-EC"/>
</dbReference>
<dbReference type="GO" id="GO:0004161">
    <property type="term" value="F:dimethylallyltranstransferase activity"/>
    <property type="evidence" value="ECO:0007669"/>
    <property type="project" value="UniProtKB-EC"/>
</dbReference>
<dbReference type="Proteomes" id="UP000032266">
    <property type="component" value="Chromosome"/>
</dbReference>
<dbReference type="InterPro" id="IPR053378">
    <property type="entry name" value="Prenyl_diphosphate_synthase"/>
</dbReference>
<comment type="cofactor">
    <cofactor evidence="1">
        <name>Mg(2+)</name>
        <dbReference type="ChEBI" id="CHEBI:18420"/>
    </cofactor>
</comment>
<evidence type="ECO:0000256" key="2">
    <source>
        <dbReference type="ARBA" id="ARBA00006706"/>
    </source>
</evidence>
<dbReference type="PANTHER" id="PTHR43281">
    <property type="entry name" value="FARNESYL DIPHOSPHATE SYNTHASE"/>
    <property type="match status" value="1"/>
</dbReference>
<dbReference type="InterPro" id="IPR008949">
    <property type="entry name" value="Isoprenoid_synthase_dom_sf"/>
</dbReference>
<dbReference type="EC" id="2.5.1.29" evidence="8"/>
<accession>A0A0C5VQG7</accession>
<sequence>MSSFEAILEAFKTSFEPDLRRVIGTLPQGAERLEEATVYSLMAGGKRLRPMLVKAGARAAGCEQQSWLTPAIAVELVHTYSLIHDDLPAMDDDHLRRGQPTCHVAFDEATAILAADGLQAAAFDCLANREDVSLSNRHRLHMVALLARASGLYGMVAGQAIDEASAGKIITLAQLEQMHRLKTGALIKASLGLGCLCTESPESPVYQQLLNIGELLGLAFQVVDDILDVEGDTHILGKPQGSDLHHNKNTYPSLMGLDAAKDYARTLKERVDGQIARLEGIGDVELLKQITEYVLIRDH</sequence>
<dbReference type="STRING" id="1445510.YC6258_04785"/>
<dbReference type="SFLD" id="SFLDS00005">
    <property type="entry name" value="Isoprenoid_Synthase_Type_I"/>
    <property type="match status" value="1"/>
</dbReference>
<dbReference type="InterPro" id="IPR033749">
    <property type="entry name" value="Polyprenyl_synt_CS"/>
</dbReference>
<dbReference type="GO" id="GO:0004337">
    <property type="term" value="F:(2E,6E)-farnesyl diphosphate synthase activity"/>
    <property type="evidence" value="ECO:0007669"/>
    <property type="project" value="UniProtKB-EC"/>
</dbReference>
<dbReference type="AlphaFoldDB" id="A0A0C5VQG7"/>
<dbReference type="Pfam" id="PF00348">
    <property type="entry name" value="polyprenyl_synt"/>
    <property type="match status" value="1"/>
</dbReference>
<dbReference type="RefSeq" id="WP_044618735.1">
    <property type="nucleotide sequence ID" value="NZ_CP007142.1"/>
</dbReference>
<dbReference type="GO" id="GO:0016114">
    <property type="term" value="P:terpenoid biosynthetic process"/>
    <property type="evidence" value="ECO:0007669"/>
    <property type="project" value="UniProtKB-ARBA"/>
</dbReference>
<keyword evidence="6" id="KW-0414">Isoprene biosynthesis</keyword>
<keyword evidence="9" id="KW-1185">Reference proteome</keyword>
<evidence type="ECO:0000256" key="1">
    <source>
        <dbReference type="ARBA" id="ARBA00001946"/>
    </source>
</evidence>
<dbReference type="KEGG" id="gsn:YC6258_04785"/>
<dbReference type="SFLD" id="SFLDG01017">
    <property type="entry name" value="Polyprenyl_Transferase_Like"/>
    <property type="match status" value="1"/>
</dbReference>
<comment type="similarity">
    <text evidence="2 7">Belongs to the FPP/GGPP synthase family.</text>
</comment>
<evidence type="ECO:0000256" key="3">
    <source>
        <dbReference type="ARBA" id="ARBA00022679"/>
    </source>
</evidence>
<dbReference type="PATRIC" id="fig|1445510.3.peg.4749"/>
<dbReference type="InterPro" id="IPR000092">
    <property type="entry name" value="Polyprenyl_synt"/>
</dbReference>
<dbReference type="EC" id="2.5.1.1" evidence="8"/>
<dbReference type="GO" id="GO:0046872">
    <property type="term" value="F:metal ion binding"/>
    <property type="evidence" value="ECO:0007669"/>
    <property type="project" value="UniProtKB-KW"/>
</dbReference>
<dbReference type="HOGENOM" id="CLU_014015_0_0_6"/>
<dbReference type="GO" id="GO:0005737">
    <property type="term" value="C:cytoplasm"/>
    <property type="evidence" value="ECO:0007669"/>
    <property type="project" value="UniProtKB-ARBA"/>
</dbReference>
<dbReference type="CDD" id="cd00685">
    <property type="entry name" value="Trans_IPPS_HT"/>
    <property type="match status" value="1"/>
</dbReference>
<organism evidence="8 9">
    <name type="scientific">Gynuella sunshinyii YC6258</name>
    <dbReference type="NCBI Taxonomy" id="1445510"/>
    <lineage>
        <taxon>Bacteria</taxon>
        <taxon>Pseudomonadati</taxon>
        <taxon>Pseudomonadota</taxon>
        <taxon>Gammaproteobacteria</taxon>
        <taxon>Oceanospirillales</taxon>
        <taxon>Saccharospirillaceae</taxon>
        <taxon>Gynuella</taxon>
    </lineage>
</organism>
<keyword evidence="3 7" id="KW-0808">Transferase</keyword>
<protein>
    <submittedName>
        <fullName evidence="8">Geranylgeranyl pyrophosphate synthase</fullName>
        <ecNumber evidence="8">2.5.1.-</ecNumber>
        <ecNumber evidence="8">2.5.1.1</ecNumber>
        <ecNumber evidence="8">2.5.1.10</ecNumber>
        <ecNumber evidence="8">2.5.1.29</ecNumber>
    </submittedName>
</protein>
<dbReference type="NCBIfam" id="NF045485">
    <property type="entry name" value="FPPsyn"/>
    <property type="match status" value="1"/>
</dbReference>
<proteinExistence type="inferred from homology"/>
<keyword evidence="5" id="KW-0460">Magnesium</keyword>
<dbReference type="Gene3D" id="1.10.600.10">
    <property type="entry name" value="Farnesyl Diphosphate Synthase"/>
    <property type="match status" value="1"/>
</dbReference>